<gene>
    <name evidence="1" type="ORF">KTT_35870</name>
</gene>
<name>A0A402A3I9_9CHLR</name>
<organism evidence="1 2">
    <name type="scientific">Tengunoibacter tsumagoiensis</name>
    <dbReference type="NCBI Taxonomy" id="2014871"/>
    <lineage>
        <taxon>Bacteria</taxon>
        <taxon>Bacillati</taxon>
        <taxon>Chloroflexota</taxon>
        <taxon>Ktedonobacteria</taxon>
        <taxon>Ktedonobacterales</taxon>
        <taxon>Dictyobacteraceae</taxon>
        <taxon>Tengunoibacter</taxon>
    </lineage>
</organism>
<proteinExistence type="predicted"/>
<dbReference type="Proteomes" id="UP000287352">
    <property type="component" value="Unassembled WGS sequence"/>
</dbReference>
<dbReference type="EMBL" id="BIFR01000001">
    <property type="protein sequence ID" value="GCE13728.1"/>
    <property type="molecule type" value="Genomic_DNA"/>
</dbReference>
<comment type="caution">
    <text evidence="1">The sequence shown here is derived from an EMBL/GenBank/DDBJ whole genome shotgun (WGS) entry which is preliminary data.</text>
</comment>
<evidence type="ECO:0000313" key="2">
    <source>
        <dbReference type="Proteomes" id="UP000287352"/>
    </source>
</evidence>
<keyword evidence="2" id="KW-1185">Reference proteome</keyword>
<evidence type="ECO:0000313" key="1">
    <source>
        <dbReference type="EMBL" id="GCE13728.1"/>
    </source>
</evidence>
<reference evidence="2" key="1">
    <citation type="submission" date="2018-12" db="EMBL/GenBank/DDBJ databases">
        <title>Tengunoibacter tsumagoiensis gen. nov., sp. nov., Dictyobacter kobayashii sp. nov., D. alpinus sp. nov., and D. joshuensis sp. nov. and description of Dictyobacteraceae fam. nov. within the order Ktedonobacterales isolated from Tengu-no-mugimeshi.</title>
        <authorList>
            <person name="Wang C.M."/>
            <person name="Zheng Y."/>
            <person name="Sakai Y."/>
            <person name="Toyoda A."/>
            <person name="Minakuchi Y."/>
            <person name="Abe K."/>
            <person name="Yokota A."/>
            <person name="Yabe S."/>
        </authorList>
    </citation>
    <scope>NUCLEOTIDE SEQUENCE [LARGE SCALE GENOMIC DNA]</scope>
    <source>
        <strain evidence="2">Uno3</strain>
    </source>
</reference>
<accession>A0A402A3I9</accession>
<sequence length="61" mass="7227">MTTQKNKNVTMKARQNENLKVQRVPQISRNANNAVMLQAPRVTRVRRFRRGMMIWVEETEA</sequence>
<dbReference type="AlphaFoldDB" id="A0A402A3I9"/>
<protein>
    <submittedName>
        <fullName evidence="1">Uncharacterized protein</fullName>
    </submittedName>
</protein>